<dbReference type="RefSeq" id="WP_090726101.1">
    <property type="nucleotide sequence ID" value="NZ_FOOU01000003.1"/>
</dbReference>
<keyword evidence="3" id="KW-1185">Reference proteome</keyword>
<dbReference type="OrthoDB" id="527247at2"/>
<evidence type="ECO:0000259" key="1">
    <source>
        <dbReference type="Pfam" id="PF14065"/>
    </source>
</evidence>
<dbReference type="STRING" id="1045558.SAMN05216175_103403"/>
<organism evidence="2 3">
    <name type="scientific">Neptunomonas qingdaonensis</name>
    <dbReference type="NCBI Taxonomy" id="1045558"/>
    <lineage>
        <taxon>Bacteria</taxon>
        <taxon>Pseudomonadati</taxon>
        <taxon>Pseudomonadota</taxon>
        <taxon>Gammaproteobacteria</taxon>
        <taxon>Oceanospirillales</taxon>
        <taxon>Oceanospirillaceae</taxon>
        <taxon>Neptunomonas</taxon>
    </lineage>
</organism>
<dbReference type="AlphaFoldDB" id="A0A1I2PKM7"/>
<accession>A0A1I2PKM7</accession>
<reference evidence="3" key="1">
    <citation type="submission" date="2016-10" db="EMBL/GenBank/DDBJ databases">
        <authorList>
            <person name="Varghese N."/>
            <person name="Submissions S."/>
        </authorList>
    </citation>
    <scope>NUCLEOTIDE SEQUENCE [LARGE SCALE GENOMIC DNA]</scope>
    <source>
        <strain evidence="3">CGMCC 1.10971</strain>
    </source>
</reference>
<dbReference type="Pfam" id="PF14065">
    <property type="entry name" value="Pvc16_N"/>
    <property type="match status" value="1"/>
</dbReference>
<gene>
    <name evidence="2" type="ORF">SAMN05216175_103403</name>
</gene>
<dbReference type="Proteomes" id="UP000198623">
    <property type="component" value="Unassembled WGS sequence"/>
</dbReference>
<protein>
    <recommendedName>
        <fullName evidence="1">Pvc16 N-terminal domain-containing protein</fullName>
    </recommendedName>
</protein>
<proteinExistence type="predicted"/>
<dbReference type="EMBL" id="FOOU01000003">
    <property type="protein sequence ID" value="SFG14176.1"/>
    <property type="molecule type" value="Genomic_DNA"/>
</dbReference>
<sequence length="402" mass="43166">MSSPDALATVTATLKSLLHPLVDDEAKVTTQPPSKARTGDDDQINIFLYSTQINTAFNNAPLPGVTRNGETAHPPLPLTLKYLITAYGANDDDISGQQLMGQLMSLLHDHPILGPTDIVGIMPDSDLDHQTERIRVTADGLSLDEMSKLWASFQSAEYRLSVGYEVSLVLIESTRPSITPLPVLTRGEADHGVIAQANLIPPYPAITDIALLSQQPNAVLGDSLTLHGHYLDGDSVNVRFKHPLLVNPIDVPVLTASSGTRIRIDIPDASADWRVGFYAVEAVISKASGQRVTNGYPLTLAPAITAIAPLNPVPRNGSGAVTLTISCRPEILPQQRVTLLLGDREVPSQAHPAQTDTLIFVVDNAPVGSRYIRLRVDGVDSLLIDRSVTPAVFDSAMEVIIS</sequence>
<evidence type="ECO:0000313" key="3">
    <source>
        <dbReference type="Proteomes" id="UP000198623"/>
    </source>
</evidence>
<feature type="domain" description="Pvc16 N-terminal" evidence="1">
    <location>
        <begin position="9"/>
        <end position="184"/>
    </location>
</feature>
<evidence type="ECO:0000313" key="2">
    <source>
        <dbReference type="EMBL" id="SFG14176.1"/>
    </source>
</evidence>
<dbReference type="InterPro" id="IPR025351">
    <property type="entry name" value="Pvc16_N"/>
</dbReference>
<name>A0A1I2PKM7_9GAMM</name>